<reference evidence="2 3" key="1">
    <citation type="submission" date="2014-07" db="EMBL/GenBank/DDBJ databases">
        <title>Tepidicaulis marinum gen. nov., sp. nov., a novel marine bacterium denitrifying nitrate to nitrous oxide strictly under microaerobic conditions.</title>
        <authorList>
            <person name="Takeuchi M."/>
            <person name="Yamagishi T."/>
            <person name="Kamagata Y."/>
            <person name="Oshima K."/>
            <person name="Hattori M."/>
            <person name="Katayama T."/>
            <person name="Hanada S."/>
            <person name="Tamaki H."/>
            <person name="Marumo K."/>
            <person name="Maeda H."/>
            <person name="Nedachi M."/>
            <person name="Iwasaki W."/>
            <person name="Suwa Y."/>
            <person name="Sakata S."/>
        </authorList>
    </citation>
    <scope>NUCLEOTIDE SEQUENCE [LARGE SCALE GENOMIC DNA]</scope>
    <source>
        <strain evidence="2 3">MA2</strain>
    </source>
</reference>
<evidence type="ECO:0000259" key="1">
    <source>
        <dbReference type="Pfam" id="PF06983"/>
    </source>
</evidence>
<sequence>MSGKIQKITPCLWFDKEAEEAAKHYVSIFANSRIGTVARYTGEGKDIHGKDEGTVMTVEFELDGQRFTALNGGPQFPFTEAVSLQVGCADQEEVDYYWTRLSEGGEEGPCGWLKDRYGLSWQIVPDVLPQLLRGDPEGAARVTQAFMKMKKFDIAALKQAYDGQ</sequence>
<dbReference type="InterPro" id="IPR029068">
    <property type="entry name" value="Glyas_Bleomycin-R_OHBP_Dase"/>
</dbReference>
<dbReference type="SUPFAM" id="SSF54593">
    <property type="entry name" value="Glyoxalase/Bleomycin resistance protein/Dihydroxybiphenyl dioxygenase"/>
    <property type="match status" value="1"/>
</dbReference>
<dbReference type="PANTHER" id="PTHR33990:SF2">
    <property type="entry name" value="PHNB-LIKE DOMAIN-CONTAINING PROTEIN"/>
    <property type="match status" value="1"/>
</dbReference>
<gene>
    <name evidence="2" type="ORF">M2A_2291</name>
</gene>
<keyword evidence="2" id="KW-0489">Methyltransferase</keyword>
<dbReference type="PIRSF" id="PIRSF021700">
    <property type="entry name" value="3_dmu_93_MTrfase"/>
    <property type="match status" value="1"/>
</dbReference>
<keyword evidence="3" id="KW-1185">Reference proteome</keyword>
<dbReference type="Gene3D" id="3.10.180.10">
    <property type="entry name" value="2,3-Dihydroxybiphenyl 1,2-Dioxygenase, domain 1"/>
    <property type="match status" value="1"/>
</dbReference>
<proteinExistence type="predicted"/>
<accession>A0A081BCM4</accession>
<dbReference type="CDD" id="cd06588">
    <property type="entry name" value="PhnB_like"/>
    <property type="match status" value="1"/>
</dbReference>
<comment type="caution">
    <text evidence="2">The sequence shown here is derived from an EMBL/GenBank/DDBJ whole genome shotgun (WGS) entry which is preliminary data.</text>
</comment>
<keyword evidence="2" id="KW-0830">Ubiquinone</keyword>
<dbReference type="Pfam" id="PF06983">
    <property type="entry name" value="3-dmu-9_3-mt"/>
    <property type="match status" value="1"/>
</dbReference>
<dbReference type="InterPro" id="IPR028973">
    <property type="entry name" value="PhnB-like"/>
</dbReference>
<evidence type="ECO:0000313" key="2">
    <source>
        <dbReference type="EMBL" id="GAK45792.1"/>
    </source>
</evidence>
<dbReference type="RefSeq" id="WP_156101743.1">
    <property type="nucleotide sequence ID" value="NZ_BBIO01000012.1"/>
</dbReference>
<dbReference type="PANTHER" id="PTHR33990">
    <property type="entry name" value="PROTEIN YJDN-RELATED"/>
    <property type="match status" value="1"/>
</dbReference>
<dbReference type="STRING" id="1333998.M2A_2291"/>
<dbReference type="GO" id="GO:0032259">
    <property type="term" value="P:methylation"/>
    <property type="evidence" value="ECO:0007669"/>
    <property type="project" value="UniProtKB-KW"/>
</dbReference>
<organism evidence="2 3">
    <name type="scientific">Tepidicaulis marinus</name>
    <dbReference type="NCBI Taxonomy" id="1333998"/>
    <lineage>
        <taxon>Bacteria</taxon>
        <taxon>Pseudomonadati</taxon>
        <taxon>Pseudomonadota</taxon>
        <taxon>Alphaproteobacteria</taxon>
        <taxon>Hyphomicrobiales</taxon>
        <taxon>Parvibaculaceae</taxon>
        <taxon>Tepidicaulis</taxon>
    </lineage>
</organism>
<dbReference type="Proteomes" id="UP000028702">
    <property type="component" value="Unassembled WGS sequence"/>
</dbReference>
<dbReference type="GO" id="GO:0008168">
    <property type="term" value="F:methyltransferase activity"/>
    <property type="evidence" value="ECO:0007669"/>
    <property type="project" value="UniProtKB-KW"/>
</dbReference>
<name>A0A081BCM4_9HYPH</name>
<dbReference type="AlphaFoldDB" id="A0A081BCM4"/>
<dbReference type="InterPro" id="IPR009725">
    <property type="entry name" value="3_dmu_93_MTrfase"/>
</dbReference>
<dbReference type="EMBL" id="BBIO01000012">
    <property type="protein sequence ID" value="GAK45792.1"/>
    <property type="molecule type" value="Genomic_DNA"/>
</dbReference>
<keyword evidence="2" id="KW-0808">Transferase</keyword>
<dbReference type="eggNOG" id="COG3865">
    <property type="taxonomic scope" value="Bacteria"/>
</dbReference>
<protein>
    <submittedName>
        <fullName evidence="2">3-demethylubiquinone-9 3-methyltransferase</fullName>
    </submittedName>
</protein>
<evidence type="ECO:0000313" key="3">
    <source>
        <dbReference type="Proteomes" id="UP000028702"/>
    </source>
</evidence>
<feature type="domain" description="PhnB-like" evidence="1">
    <location>
        <begin position="6"/>
        <end position="124"/>
    </location>
</feature>